<dbReference type="Pfam" id="PF25753">
    <property type="entry name" value="SF0329"/>
    <property type="match status" value="1"/>
</dbReference>
<evidence type="ECO:0000313" key="1">
    <source>
        <dbReference type="EMBL" id="MBU5438141.1"/>
    </source>
</evidence>
<dbReference type="RefSeq" id="WP_216519004.1">
    <property type="nucleotide sequence ID" value="NZ_JAHLPM010000007.1"/>
</dbReference>
<dbReference type="Proteomes" id="UP000749471">
    <property type="component" value="Unassembled WGS sequence"/>
</dbReference>
<accession>A0ABS6E6I1</accession>
<protein>
    <submittedName>
        <fullName evidence="1">Uncharacterized protein</fullName>
    </submittedName>
</protein>
<organism evidence="1 2">
    <name type="scientific">Tissierella simiarum</name>
    <dbReference type="NCBI Taxonomy" id="2841534"/>
    <lineage>
        <taxon>Bacteria</taxon>
        <taxon>Bacillati</taxon>
        <taxon>Bacillota</taxon>
        <taxon>Tissierellia</taxon>
        <taxon>Tissierellales</taxon>
        <taxon>Tissierellaceae</taxon>
        <taxon>Tissierella</taxon>
    </lineage>
</organism>
<name>A0ABS6E6I1_9FIRM</name>
<sequence length="181" mass="21695">MGNSWSGLRRELENDYICESLKGRVQYFITHYRKAHDDYGRIAIRVDGKEVLRGNPFNYYVKGYVYKERVLKEERGVPTRKWTGKETLYNEENEEVEDMVNEMMNNDGFFEIYHITDAIGEYKNLDIKESINSPNPMIRMFAIMDRRIGKRTLMNIIPEVDNQPQWLQFFYKLRLESENLL</sequence>
<dbReference type="InterPro" id="IPR057955">
    <property type="entry name" value="SF0329-like"/>
</dbReference>
<dbReference type="EMBL" id="JAHLPM010000007">
    <property type="protein sequence ID" value="MBU5438141.1"/>
    <property type="molecule type" value="Genomic_DNA"/>
</dbReference>
<comment type="caution">
    <text evidence="1">The sequence shown here is derived from an EMBL/GenBank/DDBJ whole genome shotgun (WGS) entry which is preliminary data.</text>
</comment>
<keyword evidence="2" id="KW-1185">Reference proteome</keyword>
<gene>
    <name evidence="1" type="ORF">KQI42_08985</name>
</gene>
<proteinExistence type="predicted"/>
<reference evidence="1 2" key="1">
    <citation type="submission" date="2021-06" db="EMBL/GenBank/DDBJ databases">
        <authorList>
            <person name="Sun Q."/>
            <person name="Li D."/>
        </authorList>
    </citation>
    <scope>NUCLEOTIDE SEQUENCE [LARGE SCALE GENOMIC DNA]</scope>
    <source>
        <strain evidence="1 2">MSJ-40</strain>
    </source>
</reference>
<evidence type="ECO:0000313" key="2">
    <source>
        <dbReference type="Proteomes" id="UP000749471"/>
    </source>
</evidence>